<dbReference type="InterPro" id="IPR049557">
    <property type="entry name" value="Transketolase_CS"/>
</dbReference>
<dbReference type="STRING" id="1121301.SAMN02745912_02750"/>
<dbReference type="PANTHER" id="PTHR47514">
    <property type="entry name" value="TRANSKETOLASE N-TERMINAL SECTION-RELATED"/>
    <property type="match status" value="1"/>
</dbReference>
<evidence type="ECO:0000256" key="3">
    <source>
        <dbReference type="ARBA" id="ARBA00022679"/>
    </source>
</evidence>
<dbReference type="GO" id="GO:0016740">
    <property type="term" value="F:transferase activity"/>
    <property type="evidence" value="ECO:0007669"/>
    <property type="project" value="UniProtKB-KW"/>
</dbReference>
<dbReference type="CDD" id="cd02012">
    <property type="entry name" value="TPP_TK"/>
    <property type="match status" value="1"/>
</dbReference>
<feature type="domain" description="Transketolase N-terminal" evidence="6">
    <location>
        <begin position="14"/>
        <end position="273"/>
    </location>
</feature>
<dbReference type="Pfam" id="PF00456">
    <property type="entry name" value="Transketolase_N"/>
    <property type="match status" value="1"/>
</dbReference>
<dbReference type="InterPro" id="IPR029061">
    <property type="entry name" value="THDP-binding"/>
</dbReference>
<dbReference type="Proteomes" id="UP000184465">
    <property type="component" value="Unassembled WGS sequence"/>
</dbReference>
<comment type="similarity">
    <text evidence="2">Belongs to the transketolase family.</text>
</comment>
<organism evidence="7 8">
    <name type="scientific">Paramaledivibacter caminithermalis (strain DSM 15212 / CIP 107654 / DViRD3)</name>
    <name type="common">Clostridium caminithermale</name>
    <dbReference type="NCBI Taxonomy" id="1121301"/>
    <lineage>
        <taxon>Bacteria</taxon>
        <taxon>Bacillati</taxon>
        <taxon>Bacillota</taxon>
        <taxon>Clostridia</taxon>
        <taxon>Peptostreptococcales</taxon>
        <taxon>Caminicellaceae</taxon>
        <taxon>Paramaledivibacter</taxon>
    </lineage>
</organism>
<evidence type="ECO:0000313" key="8">
    <source>
        <dbReference type="Proteomes" id="UP000184465"/>
    </source>
</evidence>
<evidence type="ECO:0000256" key="1">
    <source>
        <dbReference type="ARBA" id="ARBA00001964"/>
    </source>
</evidence>
<sequence length="284" mass="31635">MTLNSQELIKLEKKAHELRNLCVDTVVWAGSGHIGGSLSSMDILTILYYKYLNIDPKNPKWDDRDRFILSKGHIGVGLAPVLADKGYFDKELLKDFNHTGSNFGVHLDCHKVPGVDASTGSLGHGLSIALGISIAARQLKKSFTTYCLLGDGECNEGSVWEAAMAIAHYNITNLVTIVDRNQCMIDGRTEDVMALEPFADKWKAFGFIVKEVNGHDFNELSEAIEFAIDEEDKPVVIIANTIKGCGINFMEDDYKWHYGGLDSEKVRLSKESLQKYFEKRVKGV</sequence>
<accession>A0A1M6QW79</accession>
<reference evidence="8" key="1">
    <citation type="submission" date="2016-11" db="EMBL/GenBank/DDBJ databases">
        <authorList>
            <person name="Varghese N."/>
            <person name="Submissions S."/>
        </authorList>
    </citation>
    <scope>NUCLEOTIDE SEQUENCE [LARGE SCALE GENOMIC DNA]</scope>
    <source>
        <strain evidence="8">DSM 15212 / CIP 107654 / DViRD3</strain>
    </source>
</reference>
<dbReference type="PANTHER" id="PTHR47514:SF1">
    <property type="entry name" value="TRANSKETOLASE N-TERMINAL SECTION-RELATED"/>
    <property type="match status" value="1"/>
</dbReference>
<dbReference type="SUPFAM" id="SSF52518">
    <property type="entry name" value="Thiamin diphosphate-binding fold (THDP-binding)"/>
    <property type="match status" value="1"/>
</dbReference>
<dbReference type="PROSITE" id="PS00801">
    <property type="entry name" value="TRANSKETOLASE_1"/>
    <property type="match status" value="1"/>
</dbReference>
<dbReference type="RefSeq" id="WP_073151171.1">
    <property type="nucleotide sequence ID" value="NZ_FRAG01000039.1"/>
</dbReference>
<keyword evidence="3" id="KW-0808">Transferase</keyword>
<evidence type="ECO:0000259" key="6">
    <source>
        <dbReference type="Pfam" id="PF00456"/>
    </source>
</evidence>
<comment type="cofactor">
    <cofactor evidence="1">
        <name>thiamine diphosphate</name>
        <dbReference type="ChEBI" id="CHEBI:58937"/>
    </cofactor>
</comment>
<dbReference type="GO" id="GO:0046872">
    <property type="term" value="F:metal ion binding"/>
    <property type="evidence" value="ECO:0007669"/>
    <property type="project" value="UniProtKB-KW"/>
</dbReference>
<dbReference type="InterPro" id="IPR005474">
    <property type="entry name" value="Transketolase_N"/>
</dbReference>
<keyword evidence="8" id="KW-1185">Reference proteome</keyword>
<keyword evidence="4" id="KW-0479">Metal-binding</keyword>
<dbReference type="EMBL" id="FRAG01000039">
    <property type="protein sequence ID" value="SHK24327.1"/>
    <property type="molecule type" value="Genomic_DNA"/>
</dbReference>
<proteinExistence type="inferred from homology"/>
<evidence type="ECO:0000256" key="2">
    <source>
        <dbReference type="ARBA" id="ARBA00007131"/>
    </source>
</evidence>
<evidence type="ECO:0000313" key="7">
    <source>
        <dbReference type="EMBL" id="SHK24327.1"/>
    </source>
</evidence>
<dbReference type="AlphaFoldDB" id="A0A1M6QW79"/>
<keyword evidence="5" id="KW-0786">Thiamine pyrophosphate</keyword>
<protein>
    <submittedName>
        <fullName evidence="7">Transketolase</fullName>
    </submittedName>
</protein>
<name>A0A1M6QW79_PARC5</name>
<evidence type="ECO:0000256" key="5">
    <source>
        <dbReference type="ARBA" id="ARBA00023052"/>
    </source>
</evidence>
<gene>
    <name evidence="7" type="ORF">SAMN02745912_02750</name>
</gene>
<dbReference type="Gene3D" id="3.40.50.970">
    <property type="match status" value="1"/>
</dbReference>
<evidence type="ECO:0000256" key="4">
    <source>
        <dbReference type="ARBA" id="ARBA00022723"/>
    </source>
</evidence>
<dbReference type="OrthoDB" id="8732661at2"/>